<dbReference type="WBParaSite" id="TREG1_4660.1">
    <property type="protein sequence ID" value="TREG1_4660.1"/>
    <property type="gene ID" value="TREG1_4660"/>
</dbReference>
<organism evidence="2 3">
    <name type="scientific">Trichobilharzia regenti</name>
    <name type="common">Nasal bird schistosome</name>
    <dbReference type="NCBI Taxonomy" id="157069"/>
    <lineage>
        <taxon>Eukaryota</taxon>
        <taxon>Metazoa</taxon>
        <taxon>Spiralia</taxon>
        <taxon>Lophotrochozoa</taxon>
        <taxon>Platyhelminthes</taxon>
        <taxon>Trematoda</taxon>
        <taxon>Digenea</taxon>
        <taxon>Strigeidida</taxon>
        <taxon>Schistosomatoidea</taxon>
        <taxon>Schistosomatidae</taxon>
        <taxon>Trichobilharzia</taxon>
    </lineage>
</organism>
<dbReference type="Proteomes" id="UP000050795">
    <property type="component" value="Unassembled WGS sequence"/>
</dbReference>
<feature type="compositionally biased region" description="Basic and acidic residues" evidence="1">
    <location>
        <begin position="10"/>
        <end position="20"/>
    </location>
</feature>
<evidence type="ECO:0000313" key="3">
    <source>
        <dbReference type="WBParaSite" id="TREG1_4660.1"/>
    </source>
</evidence>
<evidence type="ECO:0000256" key="1">
    <source>
        <dbReference type="SAM" id="MobiDB-lite"/>
    </source>
</evidence>
<keyword evidence="2" id="KW-1185">Reference proteome</keyword>
<reference evidence="2" key="1">
    <citation type="submission" date="2022-06" db="EMBL/GenBank/DDBJ databases">
        <authorList>
            <person name="Berger JAMES D."/>
            <person name="Berger JAMES D."/>
        </authorList>
    </citation>
    <scope>NUCLEOTIDE SEQUENCE [LARGE SCALE GENOMIC DNA]</scope>
</reference>
<dbReference type="AlphaFoldDB" id="A0A183X4K1"/>
<sequence length="109" mass="12393">MEVPSTSTNHHSELDDVKHDENHKAISCKLINSGTDECPSHMYSSSSSSPYTTGKSRRRRCPNAKSTSKDLNSENIAHNATVYNNNISFDVHDGHQFTRFLNMIRYIYD</sequence>
<evidence type="ECO:0000313" key="2">
    <source>
        <dbReference type="Proteomes" id="UP000050795"/>
    </source>
</evidence>
<protein>
    <submittedName>
        <fullName evidence="3">BTB_2 domain-containing protein</fullName>
    </submittedName>
</protein>
<reference evidence="3" key="2">
    <citation type="submission" date="2023-11" db="UniProtKB">
        <authorList>
            <consortium name="WormBaseParasite"/>
        </authorList>
    </citation>
    <scope>IDENTIFICATION</scope>
</reference>
<name>A0A183X4K1_TRIRE</name>
<feature type="region of interest" description="Disordered" evidence="1">
    <location>
        <begin position="33"/>
        <end position="73"/>
    </location>
</feature>
<feature type="region of interest" description="Disordered" evidence="1">
    <location>
        <begin position="1"/>
        <end position="20"/>
    </location>
</feature>
<accession>A0A183X4K1</accession>
<proteinExistence type="predicted"/>